<organism evidence="7 8">
    <name type="scientific">Peptostreptococcus russellii</name>
    <dbReference type="NCBI Taxonomy" id="215200"/>
    <lineage>
        <taxon>Bacteria</taxon>
        <taxon>Bacillati</taxon>
        <taxon>Bacillota</taxon>
        <taxon>Clostridia</taxon>
        <taxon>Peptostreptococcales</taxon>
        <taxon>Peptostreptococcaceae</taxon>
        <taxon>Peptostreptococcus</taxon>
    </lineage>
</organism>
<evidence type="ECO:0000256" key="3">
    <source>
        <dbReference type="ARBA" id="ARBA00023002"/>
    </source>
</evidence>
<dbReference type="PROSITE" id="PS51296">
    <property type="entry name" value="RIESKE"/>
    <property type="match status" value="1"/>
</dbReference>
<evidence type="ECO:0000256" key="5">
    <source>
        <dbReference type="ARBA" id="ARBA00023014"/>
    </source>
</evidence>
<feature type="domain" description="Rieske" evidence="6">
    <location>
        <begin position="6"/>
        <end position="113"/>
    </location>
</feature>
<keyword evidence="8" id="KW-1185">Reference proteome</keyword>
<dbReference type="CDD" id="cd03469">
    <property type="entry name" value="Rieske_RO_Alpha_N"/>
    <property type="match status" value="1"/>
</dbReference>
<dbReference type="Pfam" id="PF19112">
    <property type="entry name" value="VanA_C"/>
    <property type="match status" value="1"/>
</dbReference>
<dbReference type="PANTHER" id="PTHR21266">
    <property type="entry name" value="IRON-SULFUR DOMAIN CONTAINING PROTEIN"/>
    <property type="match status" value="1"/>
</dbReference>
<evidence type="ECO:0000256" key="1">
    <source>
        <dbReference type="ARBA" id="ARBA00022714"/>
    </source>
</evidence>
<proteinExistence type="predicted"/>
<keyword evidence="4" id="KW-0408">Iron</keyword>
<dbReference type="InterPro" id="IPR044043">
    <property type="entry name" value="VanA_C_cat"/>
</dbReference>
<keyword evidence="3" id="KW-0560">Oxidoreductase</keyword>
<dbReference type="Pfam" id="PF00355">
    <property type="entry name" value="Rieske"/>
    <property type="match status" value="1"/>
</dbReference>
<keyword evidence="2" id="KW-0479">Metal-binding</keyword>
<dbReference type="AlphaFoldDB" id="A0A1H8GRT3"/>
<gene>
    <name evidence="7" type="ORF">SAMN05216454_10483</name>
</gene>
<evidence type="ECO:0000256" key="2">
    <source>
        <dbReference type="ARBA" id="ARBA00022723"/>
    </source>
</evidence>
<name>A0A1H8GRT3_9FIRM</name>
<accession>A0A1H8GRT3</accession>
<keyword evidence="5" id="KW-0411">Iron-sulfur</keyword>
<evidence type="ECO:0000256" key="4">
    <source>
        <dbReference type="ARBA" id="ARBA00023004"/>
    </source>
</evidence>
<evidence type="ECO:0000313" key="7">
    <source>
        <dbReference type="EMBL" id="SEN46676.1"/>
    </source>
</evidence>
<dbReference type="SUPFAM" id="SSF55961">
    <property type="entry name" value="Bet v1-like"/>
    <property type="match status" value="1"/>
</dbReference>
<dbReference type="InterPro" id="IPR017941">
    <property type="entry name" value="Rieske_2Fe-2S"/>
</dbReference>
<dbReference type="Gene3D" id="2.102.10.10">
    <property type="entry name" value="Rieske [2Fe-2S] iron-sulphur domain"/>
    <property type="match status" value="1"/>
</dbReference>
<dbReference type="RefSeq" id="WP_091974819.1">
    <property type="nucleotide sequence ID" value="NZ_CAUWDX010000002.1"/>
</dbReference>
<dbReference type="GO" id="GO:0004497">
    <property type="term" value="F:monooxygenase activity"/>
    <property type="evidence" value="ECO:0007669"/>
    <property type="project" value="UniProtKB-ARBA"/>
</dbReference>
<dbReference type="SUPFAM" id="SSF50022">
    <property type="entry name" value="ISP domain"/>
    <property type="match status" value="1"/>
</dbReference>
<dbReference type="EMBL" id="FODF01000004">
    <property type="protein sequence ID" value="SEN46676.1"/>
    <property type="molecule type" value="Genomic_DNA"/>
</dbReference>
<evidence type="ECO:0000313" key="8">
    <source>
        <dbReference type="Proteomes" id="UP000199512"/>
    </source>
</evidence>
<dbReference type="GO" id="GO:0051537">
    <property type="term" value="F:2 iron, 2 sulfur cluster binding"/>
    <property type="evidence" value="ECO:0007669"/>
    <property type="project" value="UniProtKB-KW"/>
</dbReference>
<evidence type="ECO:0000259" key="6">
    <source>
        <dbReference type="PROSITE" id="PS51296"/>
    </source>
</evidence>
<dbReference type="GO" id="GO:0051213">
    <property type="term" value="F:dioxygenase activity"/>
    <property type="evidence" value="ECO:0007669"/>
    <property type="project" value="UniProtKB-KW"/>
</dbReference>
<dbReference type="Gene3D" id="3.90.380.10">
    <property type="entry name" value="Naphthalene 1,2-dioxygenase Alpha Subunit, Chain A, domain 1"/>
    <property type="match status" value="1"/>
</dbReference>
<keyword evidence="1" id="KW-0001">2Fe-2S</keyword>
<dbReference type="GO" id="GO:0005506">
    <property type="term" value="F:iron ion binding"/>
    <property type="evidence" value="ECO:0007669"/>
    <property type="project" value="InterPro"/>
</dbReference>
<dbReference type="PROSITE" id="PS00570">
    <property type="entry name" value="RING_HYDROXYL_ALPHA"/>
    <property type="match status" value="1"/>
</dbReference>
<sequence length="327" mass="38204">MIKNKWYAILSSSEIKNGQLLGVKRLGENYVLYRDKDGKISCFADKCAHRGAALSKGWKKENDCIVCPFHGIEYDKTGKCVHIPSEGKNSEKDFSKFNLKKYYAEEKNNIVYFWNGEGEPTEEIDYFEMDYENMVYSEICDHWKVHYSRVIENQLDVSHLPFVHYNTIGKGNKTLVNGPKVIWIDENTLQTSANNQVDEGQKPLKASESKIKSTNIQFKFPNTWLNTVNENLKIMAYFVPVDDDNTLLYIRFYNKITKSKGINKLIAWFGKFANKKIERQDKVVVETQIPNYTSFKMDEKLLQADRPIIEYRKHREFLKNNLGENEK</sequence>
<reference evidence="7 8" key="1">
    <citation type="submission" date="2016-10" db="EMBL/GenBank/DDBJ databases">
        <authorList>
            <person name="de Groot N.N."/>
        </authorList>
    </citation>
    <scope>NUCLEOTIDE SEQUENCE [LARGE SCALE GENOMIC DNA]</scope>
    <source>
        <strain evidence="7 8">Calf135</strain>
    </source>
</reference>
<dbReference type="InterPro" id="IPR015881">
    <property type="entry name" value="ARHD_Rieske_2Fe_2S"/>
</dbReference>
<dbReference type="PANTHER" id="PTHR21266:SF59">
    <property type="entry name" value="BLR4922 PROTEIN"/>
    <property type="match status" value="1"/>
</dbReference>
<dbReference type="InterPro" id="IPR036922">
    <property type="entry name" value="Rieske_2Fe-2S_sf"/>
</dbReference>
<dbReference type="STRING" id="215200.SAMN05216454_10483"/>
<dbReference type="InterPro" id="IPR050584">
    <property type="entry name" value="Cholesterol_7-desaturase"/>
</dbReference>
<protein>
    <submittedName>
        <fullName evidence="7">Phenylpropionate dioxygenase, large terminal subunit</fullName>
    </submittedName>
</protein>
<dbReference type="OrthoDB" id="9800776at2"/>
<dbReference type="GO" id="GO:0016705">
    <property type="term" value="F:oxidoreductase activity, acting on paired donors, with incorporation or reduction of molecular oxygen"/>
    <property type="evidence" value="ECO:0007669"/>
    <property type="project" value="UniProtKB-ARBA"/>
</dbReference>
<dbReference type="Proteomes" id="UP000199512">
    <property type="component" value="Unassembled WGS sequence"/>
</dbReference>
<keyword evidence="7" id="KW-0223">Dioxygenase</keyword>